<dbReference type="OMA" id="ACSCKIE"/>
<feature type="domain" description="UspA" evidence="1">
    <location>
        <begin position="4"/>
        <end position="73"/>
    </location>
</feature>
<evidence type="ECO:0000313" key="2">
    <source>
        <dbReference type="EMBL" id="ORE14007.1"/>
    </source>
</evidence>
<name>A0A1X0RPR7_RHIZD</name>
<evidence type="ECO:0000313" key="3">
    <source>
        <dbReference type="Proteomes" id="UP000242381"/>
    </source>
</evidence>
<reference evidence="2 3" key="1">
    <citation type="journal article" date="2016" name="Proc. Natl. Acad. Sci. U.S.A.">
        <title>Lipid metabolic changes in an early divergent fungus govern the establishment of a mutualistic symbiosis with endobacteria.</title>
        <authorList>
            <person name="Lastovetsky O.A."/>
            <person name="Gaspar M.L."/>
            <person name="Mondo S.J."/>
            <person name="LaButti K.M."/>
            <person name="Sandor L."/>
            <person name="Grigoriev I.V."/>
            <person name="Henry S.A."/>
            <person name="Pawlowska T.E."/>
        </authorList>
    </citation>
    <scope>NUCLEOTIDE SEQUENCE [LARGE SCALE GENOMIC DNA]</scope>
    <source>
        <strain evidence="2 3">ATCC 11559</strain>
    </source>
</reference>
<dbReference type="Proteomes" id="UP000242381">
    <property type="component" value="Unassembled WGS sequence"/>
</dbReference>
<accession>A0A1X0RPR7</accession>
<sequence length="98" mass="10707">MDFRIVVAADGSSGSKKAIEYAADLYSRCACSCKIEVLYCVGINPPKGTTALHLLSGLDRINNIEIKQEAMEEVAELKKFITQFNIKASFFINEGGSN</sequence>
<dbReference type="InterPro" id="IPR006016">
    <property type="entry name" value="UspA"/>
</dbReference>
<dbReference type="EMBL" id="KV921497">
    <property type="protein sequence ID" value="ORE14007.1"/>
    <property type="molecule type" value="Genomic_DNA"/>
</dbReference>
<proteinExistence type="predicted"/>
<dbReference type="AlphaFoldDB" id="A0A1X0RPR7"/>
<dbReference type="Pfam" id="PF00582">
    <property type="entry name" value="Usp"/>
    <property type="match status" value="1"/>
</dbReference>
<dbReference type="CDD" id="cd00293">
    <property type="entry name" value="USP-like"/>
    <property type="match status" value="1"/>
</dbReference>
<dbReference type="VEuPathDB" id="FungiDB:BCV72DRAFT_200657"/>
<evidence type="ECO:0000259" key="1">
    <source>
        <dbReference type="Pfam" id="PF00582"/>
    </source>
</evidence>
<gene>
    <name evidence="2" type="ORF">BCV71DRAFT_188157</name>
</gene>
<protein>
    <recommendedName>
        <fullName evidence="1">UspA domain-containing protein</fullName>
    </recommendedName>
</protein>
<dbReference type="Gene3D" id="3.40.50.620">
    <property type="entry name" value="HUPs"/>
    <property type="match status" value="1"/>
</dbReference>
<dbReference type="SUPFAM" id="SSF52402">
    <property type="entry name" value="Adenine nucleotide alpha hydrolases-like"/>
    <property type="match status" value="1"/>
</dbReference>
<organism evidence="2 3">
    <name type="scientific">Rhizopus microsporus</name>
    <dbReference type="NCBI Taxonomy" id="58291"/>
    <lineage>
        <taxon>Eukaryota</taxon>
        <taxon>Fungi</taxon>
        <taxon>Fungi incertae sedis</taxon>
        <taxon>Mucoromycota</taxon>
        <taxon>Mucoromycotina</taxon>
        <taxon>Mucoromycetes</taxon>
        <taxon>Mucorales</taxon>
        <taxon>Mucorineae</taxon>
        <taxon>Rhizopodaceae</taxon>
        <taxon>Rhizopus</taxon>
    </lineage>
</organism>
<dbReference type="InterPro" id="IPR014729">
    <property type="entry name" value="Rossmann-like_a/b/a_fold"/>
</dbReference>